<protein>
    <recommendedName>
        <fullName evidence="3">RiboL-PSP-HEPN domain-containing protein</fullName>
    </recommendedName>
</protein>
<evidence type="ECO:0000313" key="2">
    <source>
        <dbReference type="Proteomes" id="UP000664167"/>
    </source>
</evidence>
<reference evidence="1" key="1">
    <citation type="submission" date="2021-03" db="EMBL/GenBank/DDBJ databases">
        <title>Streptomyces poriferae sp. nov., a novel marine sponge-derived Actinobacteria species with anti-MRSA activity.</title>
        <authorList>
            <person name="Sandoval-Powers M."/>
            <person name="Kralova S."/>
            <person name="Nguyen G.-S."/>
            <person name="Fawwal D."/>
            <person name="Degnes K."/>
            <person name="Klinkenberg G."/>
            <person name="Sletta H."/>
            <person name="Wentzel A."/>
            <person name="Liles M.R."/>
        </authorList>
    </citation>
    <scope>NUCLEOTIDE SEQUENCE</scope>
    <source>
        <strain evidence="1">DSM 41794</strain>
    </source>
</reference>
<dbReference type="RefSeq" id="WP_206966870.1">
    <property type="nucleotide sequence ID" value="NZ_BAAAJJ010000003.1"/>
</dbReference>
<dbReference type="EMBL" id="JAFLRJ010000324">
    <property type="protein sequence ID" value="MBO0515761.1"/>
    <property type="molecule type" value="Genomic_DNA"/>
</dbReference>
<name>A0A939JH12_9ACTN</name>
<gene>
    <name evidence="1" type="ORF">J0695_28825</name>
</gene>
<evidence type="ECO:0000313" key="1">
    <source>
        <dbReference type="EMBL" id="MBO0515761.1"/>
    </source>
</evidence>
<dbReference type="Proteomes" id="UP000664167">
    <property type="component" value="Unassembled WGS sequence"/>
</dbReference>
<evidence type="ECO:0008006" key="3">
    <source>
        <dbReference type="Google" id="ProtNLM"/>
    </source>
</evidence>
<organism evidence="1 2">
    <name type="scientific">Streptomyces beijiangensis</name>
    <dbReference type="NCBI Taxonomy" id="163361"/>
    <lineage>
        <taxon>Bacteria</taxon>
        <taxon>Bacillati</taxon>
        <taxon>Actinomycetota</taxon>
        <taxon>Actinomycetes</taxon>
        <taxon>Kitasatosporales</taxon>
        <taxon>Streptomycetaceae</taxon>
        <taxon>Streptomyces</taxon>
    </lineage>
</organism>
<dbReference type="AlphaFoldDB" id="A0A939JH12"/>
<accession>A0A939JH12</accession>
<sequence length="199" mass="21229">MSTSRLDDFEGDIARARDLVGLGQSIGSMTNGLVDSTDLYRAALVQSVASWDRYVHGIVLDRAVDIMLGRLPAGSSSRIGLPLNSVAMLMNASGAAARELAAKSFFAERLATETYQRPDDVAAALAMVGVKAIWSTAFKNAQQAKVALGVIVDRRNKIVHQCDYDPIFPGTVTSLLSSDAIDALGVVSDTVHAIDPYCR</sequence>
<comment type="caution">
    <text evidence="1">The sequence shown here is derived from an EMBL/GenBank/DDBJ whole genome shotgun (WGS) entry which is preliminary data.</text>
</comment>
<keyword evidence="2" id="KW-1185">Reference proteome</keyword>
<proteinExistence type="predicted"/>